<organism evidence="6 7">
    <name type="scientific">Gekko japonicus</name>
    <name type="common">Schlegel's Japanese gecko</name>
    <dbReference type="NCBI Taxonomy" id="146911"/>
    <lineage>
        <taxon>Eukaryota</taxon>
        <taxon>Metazoa</taxon>
        <taxon>Chordata</taxon>
        <taxon>Craniata</taxon>
        <taxon>Vertebrata</taxon>
        <taxon>Euteleostomi</taxon>
        <taxon>Lepidosauria</taxon>
        <taxon>Squamata</taxon>
        <taxon>Bifurcata</taxon>
        <taxon>Gekkota</taxon>
        <taxon>Gekkonidae</taxon>
        <taxon>Gekkoninae</taxon>
        <taxon>Gekko</taxon>
    </lineage>
</organism>
<comment type="subcellular location">
    <subcellularLocation>
        <location evidence="1">Membrane</location>
        <topology evidence="1">Multi-pass membrane protein</topology>
    </subcellularLocation>
</comment>
<gene>
    <name evidence="7" type="primary">TMEM114</name>
</gene>
<evidence type="ECO:0000256" key="3">
    <source>
        <dbReference type="ARBA" id="ARBA00022989"/>
    </source>
</evidence>
<dbReference type="Pfam" id="PF13903">
    <property type="entry name" value="Claudin_2"/>
    <property type="match status" value="1"/>
</dbReference>
<keyword evidence="3 5" id="KW-1133">Transmembrane helix</keyword>
<sequence>MKVTLHIVSLLAALLGILSFTFLVVAIGTDFWYVIDASKLERSENHTERLSSHTGLWRTCGFNNTCFPLVNPFRHKRANLTSSHRQLLNMHGAFVILLPLSLILMVFGAMTGFVSFLAQVHFFLLVTGLVFLSGALFTLAGVSVYIAYSRAAYREFLFLLGRRRLLDVLSIRFGWSVAFAWLSFATEVLTGLAFLLAARIVGLQQRRDRSI</sequence>
<feature type="transmembrane region" description="Helical" evidence="5">
    <location>
        <begin position="94"/>
        <end position="116"/>
    </location>
</feature>
<proteinExistence type="predicted"/>
<protein>
    <submittedName>
        <fullName evidence="7">Transmembrane protein 114</fullName>
    </submittedName>
</protein>
<feature type="transmembrane region" description="Helical" evidence="5">
    <location>
        <begin position="7"/>
        <end position="35"/>
    </location>
</feature>
<keyword evidence="4 5" id="KW-0472">Membrane</keyword>
<evidence type="ECO:0000256" key="5">
    <source>
        <dbReference type="SAM" id="Phobius"/>
    </source>
</evidence>
<dbReference type="InterPro" id="IPR039951">
    <property type="entry name" value="TMEM114/TMEM235"/>
</dbReference>
<evidence type="ECO:0000256" key="1">
    <source>
        <dbReference type="ARBA" id="ARBA00004141"/>
    </source>
</evidence>
<dbReference type="PANTHER" id="PTHR20516">
    <property type="entry name" value="TRANSMEMBRANE PROTEIN 114/235 FAMILY MEMBER"/>
    <property type="match status" value="1"/>
</dbReference>
<dbReference type="Proteomes" id="UP000694871">
    <property type="component" value="Unplaced"/>
</dbReference>
<dbReference type="InterPro" id="IPR004031">
    <property type="entry name" value="PMP22/EMP/MP20/Claudin"/>
</dbReference>
<evidence type="ECO:0000313" key="7">
    <source>
        <dbReference type="RefSeq" id="XP_015270388.1"/>
    </source>
</evidence>
<dbReference type="PANTHER" id="PTHR20516:SF2">
    <property type="entry name" value="TRANSMEMBRANE PROTEIN 114"/>
    <property type="match status" value="1"/>
</dbReference>
<dbReference type="GeneID" id="107113552"/>
<accession>A0ABM1K9K1</accession>
<dbReference type="Gene3D" id="1.20.140.150">
    <property type="match status" value="1"/>
</dbReference>
<name>A0ABM1K9K1_GEKJA</name>
<reference evidence="7" key="1">
    <citation type="submission" date="2025-08" db="UniProtKB">
        <authorList>
            <consortium name="RefSeq"/>
        </authorList>
    </citation>
    <scope>IDENTIFICATION</scope>
</reference>
<dbReference type="RefSeq" id="XP_015270388.1">
    <property type="nucleotide sequence ID" value="XM_015414902.1"/>
</dbReference>
<feature type="transmembrane region" description="Helical" evidence="5">
    <location>
        <begin position="169"/>
        <end position="197"/>
    </location>
</feature>
<keyword evidence="2 5" id="KW-0812">Transmembrane</keyword>
<evidence type="ECO:0000313" key="6">
    <source>
        <dbReference type="Proteomes" id="UP000694871"/>
    </source>
</evidence>
<evidence type="ECO:0000256" key="2">
    <source>
        <dbReference type="ARBA" id="ARBA00022692"/>
    </source>
</evidence>
<keyword evidence="6" id="KW-1185">Reference proteome</keyword>
<feature type="transmembrane region" description="Helical" evidence="5">
    <location>
        <begin position="122"/>
        <end position="148"/>
    </location>
</feature>
<evidence type="ECO:0000256" key="4">
    <source>
        <dbReference type="ARBA" id="ARBA00023136"/>
    </source>
</evidence>